<dbReference type="InterPro" id="IPR051449">
    <property type="entry name" value="ABC-2_transporter_component"/>
</dbReference>
<reference evidence="10 11" key="1">
    <citation type="journal article" date="2015" name="Genome Announc.">
        <title>Genome Sequence of a Sulfate-Reducing Thermophilic Bacterium, Thermodesulfobacterium commune DSM 2178T (Phylum Thermodesulfobacteria).</title>
        <authorList>
            <person name="Bhatnagar S."/>
            <person name="Badger J.H."/>
            <person name="Madupu R."/>
            <person name="Khouri H.M."/>
            <person name="O'Connor E.M."/>
            <person name="Robb F.T."/>
            <person name="Ward N.L."/>
            <person name="Eisen J.A."/>
        </authorList>
    </citation>
    <scope>NUCLEOTIDE SEQUENCE [LARGE SCALE GENOMIC DNA]</scope>
    <source>
        <strain evidence="10 11">DSM 2178</strain>
    </source>
</reference>
<name>A0A075WSZ0_9BACT</name>
<dbReference type="AlphaFoldDB" id="A0A075WSZ0"/>
<dbReference type="PROSITE" id="PS51012">
    <property type="entry name" value="ABC_TM2"/>
    <property type="match status" value="1"/>
</dbReference>
<dbReference type="RefSeq" id="WP_038062454.1">
    <property type="nucleotide sequence ID" value="NZ_CP008796.1"/>
</dbReference>
<protein>
    <submittedName>
        <fullName evidence="10">ABC transporter</fullName>
    </submittedName>
</protein>
<feature type="transmembrane region" description="Helical" evidence="8">
    <location>
        <begin position="255"/>
        <end position="280"/>
    </location>
</feature>
<feature type="transmembrane region" description="Helical" evidence="8">
    <location>
        <begin position="181"/>
        <end position="199"/>
    </location>
</feature>
<sequence>MRLITLIKKEFLQLFRDRILLIVLVYAFTGVVYTGGKGITLEVRNFATIVLDQSKSPESREFLSKIRPPHFRIVAYVNSDKEVVEWLDKGKASMAIVIPPEFETDVKQKKGKIQVIIDGTMSMTSTMAISYVSTIAHEYSLEILDFSVYQKTLRIPQVETKPRSFFNPNHLSTWFMSLLELFNMTTMVSLLISASALIREKEYGTIEQLLITPVKTWEVFLAKIIPTVVVIGVLSLLSLFIMVKGVFKVPIKGNIILFFLVTCLYVFAMSSLGIAIATIVNNLSQAMMVIIVILVPMLMISGAWTPPEAMHPVIRSLSLFSPMRYYLEFGYGVLLKGVGIEYLWKDILGISAVGGVIFLLSALRFRKSFAK</sequence>
<feature type="transmembrane region" description="Helical" evidence="8">
    <location>
        <begin position="19"/>
        <end position="36"/>
    </location>
</feature>
<feature type="transmembrane region" description="Helical" evidence="8">
    <location>
        <begin position="348"/>
        <end position="365"/>
    </location>
</feature>
<feature type="transmembrane region" description="Helical" evidence="8">
    <location>
        <begin position="286"/>
        <end position="304"/>
    </location>
</feature>
<keyword evidence="7 8" id="KW-0472">Membrane</keyword>
<dbReference type="InterPro" id="IPR013525">
    <property type="entry name" value="ABC2_TM"/>
</dbReference>
<evidence type="ECO:0000313" key="10">
    <source>
        <dbReference type="EMBL" id="AIH04404.1"/>
    </source>
</evidence>
<keyword evidence="4" id="KW-1003">Cell membrane</keyword>
<evidence type="ECO:0000256" key="7">
    <source>
        <dbReference type="ARBA" id="ARBA00023136"/>
    </source>
</evidence>
<dbReference type="GO" id="GO:0005886">
    <property type="term" value="C:plasma membrane"/>
    <property type="evidence" value="ECO:0007669"/>
    <property type="project" value="UniProtKB-SubCell"/>
</dbReference>
<evidence type="ECO:0000256" key="2">
    <source>
        <dbReference type="ARBA" id="ARBA00007783"/>
    </source>
</evidence>
<dbReference type="KEGG" id="tcm:HL41_06540"/>
<dbReference type="PANTHER" id="PTHR30294:SF47">
    <property type="entry name" value="INNER MEMBRANE TRANSPORT PERMEASE YHHJ"/>
    <property type="match status" value="1"/>
</dbReference>
<dbReference type="Gene3D" id="3.40.1710.10">
    <property type="entry name" value="abc type-2 transporter like domain"/>
    <property type="match status" value="1"/>
</dbReference>
<feature type="transmembrane region" description="Helical" evidence="8">
    <location>
        <begin position="219"/>
        <end position="243"/>
    </location>
</feature>
<organism evidence="10 11">
    <name type="scientific">Thermodesulfobacterium commune DSM 2178</name>
    <dbReference type="NCBI Taxonomy" id="289377"/>
    <lineage>
        <taxon>Bacteria</taxon>
        <taxon>Pseudomonadati</taxon>
        <taxon>Thermodesulfobacteriota</taxon>
        <taxon>Thermodesulfobacteria</taxon>
        <taxon>Thermodesulfobacteriales</taxon>
        <taxon>Thermodesulfobacteriaceae</taxon>
        <taxon>Thermodesulfobacterium</taxon>
    </lineage>
</organism>
<dbReference type="GO" id="GO:0140359">
    <property type="term" value="F:ABC-type transporter activity"/>
    <property type="evidence" value="ECO:0007669"/>
    <property type="project" value="InterPro"/>
</dbReference>
<dbReference type="InterPro" id="IPR047817">
    <property type="entry name" value="ABC2_TM_bact-type"/>
</dbReference>
<evidence type="ECO:0000313" key="11">
    <source>
        <dbReference type="Proteomes" id="UP000028481"/>
    </source>
</evidence>
<evidence type="ECO:0000256" key="1">
    <source>
        <dbReference type="ARBA" id="ARBA00004651"/>
    </source>
</evidence>
<gene>
    <name evidence="10" type="ORF">HL41_06540</name>
</gene>
<dbReference type="HOGENOM" id="CLU_039483_8_1_0"/>
<evidence type="ECO:0000256" key="3">
    <source>
        <dbReference type="ARBA" id="ARBA00022448"/>
    </source>
</evidence>
<dbReference type="OrthoDB" id="9808686at2"/>
<comment type="similarity">
    <text evidence="2">Belongs to the ABC-2 integral membrane protein family.</text>
</comment>
<dbReference type="PANTHER" id="PTHR30294">
    <property type="entry name" value="MEMBRANE COMPONENT OF ABC TRANSPORTER YHHJ-RELATED"/>
    <property type="match status" value="1"/>
</dbReference>
<keyword evidence="3" id="KW-0813">Transport</keyword>
<evidence type="ECO:0000256" key="8">
    <source>
        <dbReference type="SAM" id="Phobius"/>
    </source>
</evidence>
<dbReference type="PaxDb" id="289377-HL41_06540"/>
<dbReference type="Proteomes" id="UP000028481">
    <property type="component" value="Chromosome"/>
</dbReference>
<evidence type="ECO:0000259" key="9">
    <source>
        <dbReference type="PROSITE" id="PS51012"/>
    </source>
</evidence>
<dbReference type="eggNOG" id="COG0842">
    <property type="taxonomic scope" value="Bacteria"/>
</dbReference>
<evidence type="ECO:0000256" key="5">
    <source>
        <dbReference type="ARBA" id="ARBA00022692"/>
    </source>
</evidence>
<feature type="domain" description="ABC transmembrane type-2" evidence="9">
    <location>
        <begin position="129"/>
        <end position="368"/>
    </location>
</feature>
<keyword evidence="5 8" id="KW-0812">Transmembrane</keyword>
<keyword evidence="11" id="KW-1185">Reference proteome</keyword>
<dbReference type="Pfam" id="PF12698">
    <property type="entry name" value="ABC2_membrane_3"/>
    <property type="match status" value="1"/>
</dbReference>
<keyword evidence="6 8" id="KW-1133">Transmembrane helix</keyword>
<dbReference type="EMBL" id="CP008796">
    <property type="protein sequence ID" value="AIH04404.1"/>
    <property type="molecule type" value="Genomic_DNA"/>
</dbReference>
<accession>A0A075WSZ0</accession>
<dbReference type="STRING" id="289377.HL41_06540"/>
<evidence type="ECO:0000256" key="4">
    <source>
        <dbReference type="ARBA" id="ARBA00022475"/>
    </source>
</evidence>
<comment type="subcellular location">
    <subcellularLocation>
        <location evidence="1">Cell membrane</location>
        <topology evidence="1">Multi-pass membrane protein</topology>
    </subcellularLocation>
</comment>
<evidence type="ECO:0000256" key="6">
    <source>
        <dbReference type="ARBA" id="ARBA00022989"/>
    </source>
</evidence>
<proteinExistence type="inferred from homology"/>